<protein>
    <submittedName>
        <fullName evidence="6">Heterogeneous nuclear ribonucleoprotein F</fullName>
    </submittedName>
</protein>
<gene>
    <name evidence="6" type="ORF">GBAR_LOCUS6783</name>
</gene>
<dbReference type="InterPro" id="IPR035979">
    <property type="entry name" value="RBD_domain_sf"/>
</dbReference>
<dbReference type="SUPFAM" id="SSF54928">
    <property type="entry name" value="RNA-binding domain, RBD"/>
    <property type="match status" value="2"/>
</dbReference>
<dbReference type="InterPro" id="IPR000504">
    <property type="entry name" value="RRM_dom"/>
</dbReference>
<evidence type="ECO:0000313" key="6">
    <source>
        <dbReference type="EMBL" id="CAI8010292.1"/>
    </source>
</evidence>
<feature type="compositionally biased region" description="Low complexity" evidence="4">
    <location>
        <begin position="317"/>
        <end position="327"/>
    </location>
</feature>
<feature type="compositionally biased region" description="Basic and acidic residues" evidence="4">
    <location>
        <begin position="246"/>
        <end position="264"/>
    </location>
</feature>
<keyword evidence="6" id="KW-0687">Ribonucleoprotein</keyword>
<reference evidence="6" key="1">
    <citation type="submission" date="2023-03" db="EMBL/GenBank/DDBJ databases">
        <authorList>
            <person name="Steffen K."/>
            <person name="Cardenas P."/>
        </authorList>
    </citation>
    <scope>NUCLEOTIDE SEQUENCE</scope>
</reference>
<dbReference type="CDD" id="cd12254">
    <property type="entry name" value="RRM_hnRNPH_ESRPs_RBM12_like"/>
    <property type="match status" value="2"/>
</dbReference>
<evidence type="ECO:0000256" key="1">
    <source>
        <dbReference type="ARBA" id="ARBA00022737"/>
    </source>
</evidence>
<dbReference type="SMART" id="SM00360">
    <property type="entry name" value="RRM"/>
    <property type="match status" value="2"/>
</dbReference>
<feature type="domain" description="RRM" evidence="5">
    <location>
        <begin position="130"/>
        <end position="208"/>
    </location>
</feature>
<evidence type="ECO:0000256" key="4">
    <source>
        <dbReference type="SAM" id="MobiDB-lite"/>
    </source>
</evidence>
<feature type="compositionally biased region" description="Basic residues" evidence="4">
    <location>
        <begin position="265"/>
        <end position="279"/>
    </location>
</feature>
<sequence>MSGKAREEATIDRGVLLKGIPFEAKINDIVMFFKSVAIDKDNIHIIRSMDGSATGLAFVRLDDEEELKRALLMDRNHMGSRYIEVRASDESELYYLMLRARAGMTRNELYRISGHGAQKQHPIYSGLDTKFAYIAGVPQGSQYKEIRNFFAGRLIGRGKIWLLREGNSGQFRGDGYIEFANPDECLLGLKNSGKMMHNSVIRVEPCEMEEAEEYSEGNLGSGAGARDVDYRQSRGGYDSGSWDSAGRGRQDREVNNHGSSDRYVSRSHRRTPSPARRRREVYTATYGNNTLRREDLYGEPILDGGAPYDPLAHPNGSSHYASASSQSTNYGGTFGGNGGGISQRQPSDSVSSYRSGGQGIDSYMSSVYGGHATLARQPEKKYSPLFPESLSPAAGSRPLMSLMGGGGGSVGATERRVVRVEGLPYHVTVPSDS</sequence>
<organism evidence="6 7">
    <name type="scientific">Geodia barretti</name>
    <name type="common">Barrett's horny sponge</name>
    <dbReference type="NCBI Taxonomy" id="519541"/>
    <lineage>
        <taxon>Eukaryota</taxon>
        <taxon>Metazoa</taxon>
        <taxon>Porifera</taxon>
        <taxon>Demospongiae</taxon>
        <taxon>Heteroscleromorpha</taxon>
        <taxon>Tetractinellida</taxon>
        <taxon>Astrophorina</taxon>
        <taxon>Geodiidae</taxon>
        <taxon>Geodia</taxon>
    </lineage>
</organism>
<accession>A0AA35RHM5</accession>
<feature type="region of interest" description="Disordered" evidence="4">
    <location>
        <begin position="307"/>
        <end position="356"/>
    </location>
</feature>
<feature type="compositionally biased region" description="Gly residues" evidence="4">
    <location>
        <begin position="332"/>
        <end position="341"/>
    </location>
</feature>
<dbReference type="InterPro" id="IPR050666">
    <property type="entry name" value="ESRP"/>
</dbReference>
<dbReference type="AlphaFoldDB" id="A0AA35RHM5"/>
<feature type="region of interest" description="Disordered" evidence="4">
    <location>
        <begin position="212"/>
        <end position="287"/>
    </location>
</feature>
<evidence type="ECO:0000259" key="5">
    <source>
        <dbReference type="PROSITE" id="PS50102"/>
    </source>
</evidence>
<dbReference type="GO" id="GO:0003723">
    <property type="term" value="F:RNA binding"/>
    <property type="evidence" value="ECO:0007669"/>
    <property type="project" value="UniProtKB-UniRule"/>
</dbReference>
<dbReference type="GO" id="GO:1990904">
    <property type="term" value="C:ribonucleoprotein complex"/>
    <property type="evidence" value="ECO:0007669"/>
    <property type="project" value="UniProtKB-KW"/>
</dbReference>
<dbReference type="InterPro" id="IPR012677">
    <property type="entry name" value="Nucleotide-bd_a/b_plait_sf"/>
</dbReference>
<evidence type="ECO:0000256" key="3">
    <source>
        <dbReference type="PROSITE-ProRule" id="PRU00176"/>
    </source>
</evidence>
<comment type="caution">
    <text evidence="6">The sequence shown here is derived from an EMBL/GenBank/DDBJ whole genome shotgun (WGS) entry which is preliminary data.</text>
</comment>
<dbReference type="EMBL" id="CASHTH010001023">
    <property type="protein sequence ID" value="CAI8010292.1"/>
    <property type="molecule type" value="Genomic_DNA"/>
</dbReference>
<keyword evidence="7" id="KW-1185">Reference proteome</keyword>
<feature type="compositionally biased region" description="Polar residues" evidence="4">
    <location>
        <begin position="342"/>
        <end position="355"/>
    </location>
</feature>
<dbReference type="PROSITE" id="PS50102">
    <property type="entry name" value="RRM"/>
    <property type="match status" value="2"/>
</dbReference>
<feature type="domain" description="RRM" evidence="5">
    <location>
        <begin position="13"/>
        <end position="90"/>
    </location>
</feature>
<keyword evidence="1" id="KW-0677">Repeat</keyword>
<keyword evidence="2 3" id="KW-0694">RNA-binding</keyword>
<evidence type="ECO:0000256" key="2">
    <source>
        <dbReference type="ARBA" id="ARBA00022884"/>
    </source>
</evidence>
<evidence type="ECO:0000313" key="7">
    <source>
        <dbReference type="Proteomes" id="UP001174909"/>
    </source>
</evidence>
<proteinExistence type="predicted"/>
<name>A0AA35RHM5_GEOBA</name>
<dbReference type="PANTHER" id="PTHR13976">
    <property type="entry name" value="HETEROGENEOUS NUCLEAR RIBONUCLEOPROTEIN-RELATED"/>
    <property type="match status" value="1"/>
</dbReference>
<dbReference type="Proteomes" id="UP001174909">
    <property type="component" value="Unassembled WGS sequence"/>
</dbReference>
<dbReference type="Gene3D" id="3.30.70.330">
    <property type="match status" value="2"/>
</dbReference>